<evidence type="ECO:0000256" key="1">
    <source>
        <dbReference type="SAM" id="MobiDB-lite"/>
    </source>
</evidence>
<accession>N9PHN4</accession>
<keyword evidence="2" id="KW-0732">Signal</keyword>
<proteinExistence type="predicted"/>
<feature type="compositionally biased region" description="Polar residues" evidence="1">
    <location>
        <begin position="43"/>
        <end position="61"/>
    </location>
</feature>
<dbReference type="RefSeq" id="WP_005275572.1">
    <property type="nucleotide sequence ID" value="NZ_KB850195.1"/>
</dbReference>
<gene>
    <name evidence="3" type="ORF">F889_02965</name>
</gene>
<dbReference type="HOGENOM" id="CLU_1399852_0_0_6"/>
<dbReference type="EMBL" id="APRZ01000019">
    <property type="protein sequence ID" value="ENX33034.1"/>
    <property type="molecule type" value="Genomic_DNA"/>
</dbReference>
<feature type="compositionally biased region" description="Low complexity" evidence="1">
    <location>
        <begin position="27"/>
        <end position="42"/>
    </location>
</feature>
<protein>
    <recommendedName>
        <fullName evidence="5">Lipoprotein</fullName>
    </recommendedName>
</protein>
<comment type="caution">
    <text evidence="3">The sequence shown here is derived from an EMBL/GenBank/DDBJ whole genome shotgun (WGS) entry which is preliminary data.</text>
</comment>
<evidence type="ECO:0000313" key="3">
    <source>
        <dbReference type="EMBL" id="ENX33034.1"/>
    </source>
</evidence>
<feature type="signal peptide" evidence="2">
    <location>
        <begin position="1"/>
        <end position="23"/>
    </location>
</feature>
<dbReference type="PROSITE" id="PS51257">
    <property type="entry name" value="PROKAR_LIPOPROTEIN"/>
    <property type="match status" value="1"/>
</dbReference>
<keyword evidence="4" id="KW-1185">Reference proteome</keyword>
<name>N9PHN4_9GAMM</name>
<evidence type="ECO:0000313" key="4">
    <source>
        <dbReference type="Proteomes" id="UP000013009"/>
    </source>
</evidence>
<dbReference type="Proteomes" id="UP000013009">
    <property type="component" value="Unassembled WGS sequence"/>
</dbReference>
<dbReference type="PATRIC" id="fig|1217695.3.peg.2894"/>
<feature type="chain" id="PRO_5004148885" description="Lipoprotein" evidence="2">
    <location>
        <begin position="24"/>
        <end position="194"/>
    </location>
</feature>
<reference evidence="3 4" key="1">
    <citation type="submission" date="2013-02" db="EMBL/GenBank/DDBJ databases">
        <title>The Genome Sequence of Acinetobacter sp. NIPH 1859.</title>
        <authorList>
            <consortium name="The Broad Institute Genome Sequencing Platform"/>
            <consortium name="The Broad Institute Genome Sequencing Center for Infectious Disease"/>
            <person name="Cerqueira G."/>
            <person name="Feldgarden M."/>
            <person name="Courvalin P."/>
            <person name="Perichon B."/>
            <person name="Grillot-Courvalin C."/>
            <person name="Clermont D."/>
            <person name="Rocha E."/>
            <person name="Yoon E.-J."/>
            <person name="Nemec A."/>
            <person name="Walker B."/>
            <person name="Young S.K."/>
            <person name="Zeng Q."/>
            <person name="Gargeya S."/>
            <person name="Fitzgerald M."/>
            <person name="Haas B."/>
            <person name="Abouelleil A."/>
            <person name="Alvarado L."/>
            <person name="Arachchi H.M."/>
            <person name="Berlin A.M."/>
            <person name="Chapman S.B."/>
            <person name="Dewar J."/>
            <person name="Goldberg J."/>
            <person name="Griggs A."/>
            <person name="Gujja S."/>
            <person name="Hansen M."/>
            <person name="Howarth C."/>
            <person name="Imamovic A."/>
            <person name="Larimer J."/>
            <person name="McCowan C."/>
            <person name="Murphy C."/>
            <person name="Neiman D."/>
            <person name="Pearson M."/>
            <person name="Priest M."/>
            <person name="Roberts A."/>
            <person name="Saif S."/>
            <person name="Shea T."/>
            <person name="Sisk P."/>
            <person name="Sykes S."/>
            <person name="Wortman J."/>
            <person name="Nusbaum C."/>
            <person name="Birren B."/>
        </authorList>
    </citation>
    <scope>NUCLEOTIDE SEQUENCE [LARGE SCALE GENOMIC DNA]</scope>
    <source>
        <strain evidence="3 4">NIPH 1859</strain>
    </source>
</reference>
<dbReference type="AlphaFoldDB" id="N9PHN4"/>
<evidence type="ECO:0000256" key="2">
    <source>
        <dbReference type="SAM" id="SignalP"/>
    </source>
</evidence>
<evidence type="ECO:0008006" key="5">
    <source>
        <dbReference type="Google" id="ProtNLM"/>
    </source>
</evidence>
<feature type="region of interest" description="Disordered" evidence="1">
    <location>
        <begin position="27"/>
        <end position="61"/>
    </location>
</feature>
<sequence length="194" mass="21339">MQKIYIKNTLLSIAIGLTLSACGGSNGTQTNTTDAQQNQNGGSNIPSDPNKDPTVSTSKSPMYTQGSSVYSFGIVGSQLNNKFTHTLLNNTITETLTFNQPNRIQNTYSLQDTYILSQAGVYIQKNNSLDRKSALPTHYFISDDGEKLITSFYNSEGVTPTVREALSYKSYDVSGLKINQYIYKNLLTNTDDVC</sequence>
<organism evidence="3 4">
    <name type="scientific">Acinetobacter colistiniresistens</name>
    <dbReference type="NCBI Taxonomy" id="280145"/>
    <lineage>
        <taxon>Bacteria</taxon>
        <taxon>Pseudomonadati</taxon>
        <taxon>Pseudomonadota</taxon>
        <taxon>Gammaproteobacteria</taxon>
        <taxon>Moraxellales</taxon>
        <taxon>Moraxellaceae</taxon>
        <taxon>Acinetobacter</taxon>
    </lineage>
</organism>